<name>A0AAX3Y9T8_RHOOP</name>
<reference evidence="2" key="1">
    <citation type="submission" date="2022-12" db="EMBL/GenBank/DDBJ databases">
        <authorList>
            <person name="Krivoruchko A.V."/>
            <person name="Elkin A."/>
        </authorList>
    </citation>
    <scope>NUCLEOTIDE SEQUENCE</scope>
    <source>
        <strain evidence="2">IEGM 249</strain>
    </source>
</reference>
<proteinExistence type="predicted"/>
<reference evidence="3" key="2">
    <citation type="submission" date="2023-07" db="EMBL/GenBank/DDBJ databases">
        <title>Genomic analysis of Rhodococcus opacus VOC-14 with glycol ethers degradation activity.</title>
        <authorList>
            <person name="Narkevich D.A."/>
            <person name="Hlushen A.M."/>
            <person name="Akhremchuk A.E."/>
            <person name="Sikolenko M.A."/>
            <person name="Valentovich L.N."/>
        </authorList>
    </citation>
    <scope>NUCLEOTIDE SEQUENCE</scope>
    <source>
        <strain evidence="3">VOC-14</strain>
    </source>
</reference>
<gene>
    <name evidence="2" type="ORF">O4328_03390</name>
    <name evidence="3" type="ORF">Q5707_29800</name>
</gene>
<feature type="compositionally biased region" description="Polar residues" evidence="1">
    <location>
        <begin position="27"/>
        <end position="45"/>
    </location>
</feature>
<evidence type="ECO:0000313" key="2">
    <source>
        <dbReference type="EMBL" id="MCZ4582740.1"/>
    </source>
</evidence>
<dbReference type="RefSeq" id="WP_240482904.1">
    <property type="nucleotide sequence ID" value="NZ_JACJIC010000002.1"/>
</dbReference>
<accession>A0AAX3Y9T8</accession>
<sequence>MRALDLLEVGALGDGEPDDETALARNGTRQPQDRNASSLTENVANAASVPAIEEKDGKNNGPNTIAAAMP</sequence>
<evidence type="ECO:0000313" key="5">
    <source>
        <dbReference type="Proteomes" id="UP001231166"/>
    </source>
</evidence>
<dbReference type="EMBL" id="CP130953">
    <property type="protein sequence ID" value="WLF46048.1"/>
    <property type="molecule type" value="Genomic_DNA"/>
</dbReference>
<evidence type="ECO:0008006" key="6">
    <source>
        <dbReference type="Google" id="ProtNLM"/>
    </source>
</evidence>
<feature type="region of interest" description="Disordered" evidence="1">
    <location>
        <begin position="1"/>
        <end position="70"/>
    </location>
</feature>
<evidence type="ECO:0000256" key="1">
    <source>
        <dbReference type="SAM" id="MobiDB-lite"/>
    </source>
</evidence>
<dbReference type="EMBL" id="JAPWIS010000002">
    <property type="protein sequence ID" value="MCZ4582740.1"/>
    <property type="molecule type" value="Genomic_DNA"/>
</dbReference>
<dbReference type="AlphaFoldDB" id="A0AAX3Y9T8"/>
<dbReference type="Proteomes" id="UP001066327">
    <property type="component" value="Unassembled WGS sequence"/>
</dbReference>
<evidence type="ECO:0000313" key="4">
    <source>
        <dbReference type="Proteomes" id="UP001066327"/>
    </source>
</evidence>
<protein>
    <recommendedName>
        <fullName evidence="6">Transposase</fullName>
    </recommendedName>
</protein>
<keyword evidence="4" id="KW-1185">Reference proteome</keyword>
<organism evidence="3 5">
    <name type="scientific">Rhodococcus opacus</name>
    <name type="common">Nocardia opaca</name>
    <dbReference type="NCBI Taxonomy" id="37919"/>
    <lineage>
        <taxon>Bacteria</taxon>
        <taxon>Bacillati</taxon>
        <taxon>Actinomycetota</taxon>
        <taxon>Actinomycetes</taxon>
        <taxon>Mycobacteriales</taxon>
        <taxon>Nocardiaceae</taxon>
        <taxon>Rhodococcus</taxon>
    </lineage>
</organism>
<evidence type="ECO:0000313" key="3">
    <source>
        <dbReference type="EMBL" id="WLF46048.1"/>
    </source>
</evidence>
<dbReference type="Proteomes" id="UP001231166">
    <property type="component" value="Chromosome"/>
</dbReference>